<name>A0ABQ0DAH6_9EUKA</name>
<feature type="signal peptide" evidence="1">
    <location>
        <begin position="1"/>
        <end position="16"/>
    </location>
</feature>
<dbReference type="Pfam" id="PF02450">
    <property type="entry name" value="LCAT"/>
    <property type="match status" value="1"/>
</dbReference>
<gene>
    <name evidence="2" type="ORF">ENUP19_0044G0026</name>
</gene>
<feature type="chain" id="PRO_5047399027" description="Lecithin:cholesterol acyltransferase domain containing protein" evidence="1">
    <location>
        <begin position="17"/>
        <end position="439"/>
    </location>
</feature>
<dbReference type="SUPFAM" id="SSF53474">
    <property type="entry name" value="alpha/beta-Hydrolases"/>
    <property type="match status" value="1"/>
</dbReference>
<dbReference type="EMBL" id="BAAFRS010000044">
    <property type="protein sequence ID" value="GAB1219850.1"/>
    <property type="molecule type" value="Genomic_DNA"/>
</dbReference>
<proteinExistence type="predicted"/>
<evidence type="ECO:0000313" key="2">
    <source>
        <dbReference type="EMBL" id="GAB1219850.1"/>
    </source>
</evidence>
<sequence>MKFLLLLISLFSVALSKHERKKVKYCDQRRPVFLFNGMLGSTINANLNIPATEELPEYCPRHVSDIPLWISSDLLNPLTRGCIPEYLTLNYNNKTQTMENMKGVNTYYPANTSVSGVAFLTPKDSLFSQLVRVYADIVDNLEMMGYIDTEDLQAAAFDWRFISQSDSWKKDLVKRIESTVKNSENKAVLIGHSMGGLIIHNFLESMPQKWIDTYISKVITISTPWAGSIKAVRALLSGDSLDLPEIILPSDFFLKAIRSFESSYGMIPSSLNFNKKVLKINGTKYDATATKELIKKLSGSILPSFAEKLIKTTEVDYKKKTKHWEHLCVFGSEKKTESQLVYSSNFTLLKIETNKEGDGTVQKESLKLCKEMGADILEIEGAGHVDILENRKLIKKIQKSICKTEDYKATPMNFVEKTVRVVGKFIGALLKFVNDFLDD</sequence>
<dbReference type="InterPro" id="IPR029058">
    <property type="entry name" value="AB_hydrolase_fold"/>
</dbReference>
<protein>
    <recommendedName>
        <fullName evidence="4">Lecithin:cholesterol acyltransferase domain containing protein</fullName>
    </recommendedName>
</protein>
<keyword evidence="1" id="KW-0732">Signal</keyword>
<accession>A0ABQ0DAH6</accession>
<dbReference type="PANTHER" id="PTHR11440">
    <property type="entry name" value="LECITHIN-CHOLESTEROL ACYLTRANSFERASE-RELATED"/>
    <property type="match status" value="1"/>
</dbReference>
<reference evidence="2 3" key="1">
    <citation type="journal article" date="2019" name="PLoS Negl. Trop. Dis.">
        <title>Whole genome sequencing of Entamoeba nuttalli reveals mammalian host-related molecular signatures and a novel octapeptide-repeat surface protein.</title>
        <authorList>
            <person name="Tanaka M."/>
            <person name="Makiuchi T."/>
            <person name="Komiyama T."/>
            <person name="Shiina T."/>
            <person name="Osaki K."/>
            <person name="Tachibana H."/>
        </authorList>
    </citation>
    <scope>NUCLEOTIDE SEQUENCE [LARGE SCALE GENOMIC DNA]</scope>
    <source>
        <strain evidence="2 3">P19-061405</strain>
    </source>
</reference>
<evidence type="ECO:0008006" key="4">
    <source>
        <dbReference type="Google" id="ProtNLM"/>
    </source>
</evidence>
<dbReference type="Proteomes" id="UP001628156">
    <property type="component" value="Unassembled WGS sequence"/>
</dbReference>
<dbReference type="InterPro" id="IPR003386">
    <property type="entry name" value="LACT/PDAT_acylTrfase"/>
</dbReference>
<keyword evidence="3" id="KW-1185">Reference proteome</keyword>
<evidence type="ECO:0000256" key="1">
    <source>
        <dbReference type="SAM" id="SignalP"/>
    </source>
</evidence>
<dbReference type="Gene3D" id="3.40.50.1820">
    <property type="entry name" value="alpha/beta hydrolase"/>
    <property type="match status" value="1"/>
</dbReference>
<organism evidence="2 3">
    <name type="scientific">Entamoeba nuttalli</name>
    <dbReference type="NCBI Taxonomy" id="412467"/>
    <lineage>
        <taxon>Eukaryota</taxon>
        <taxon>Amoebozoa</taxon>
        <taxon>Evosea</taxon>
        <taxon>Archamoebae</taxon>
        <taxon>Mastigamoebida</taxon>
        <taxon>Entamoebidae</taxon>
        <taxon>Entamoeba</taxon>
    </lineage>
</organism>
<comment type="caution">
    <text evidence="2">The sequence shown here is derived from an EMBL/GenBank/DDBJ whole genome shotgun (WGS) entry which is preliminary data.</text>
</comment>
<evidence type="ECO:0000313" key="3">
    <source>
        <dbReference type="Proteomes" id="UP001628156"/>
    </source>
</evidence>